<dbReference type="Proteomes" id="UP000472272">
    <property type="component" value="Chromosome 8"/>
</dbReference>
<reference evidence="1 2" key="1">
    <citation type="journal article" date="2019" name="Proc. Natl. Acad. Sci. U.S.A.">
        <title>Regulatory changes in pterin and carotenoid genes underlie balanced color polymorphisms in the wall lizard.</title>
        <authorList>
            <person name="Andrade P."/>
            <person name="Pinho C."/>
            <person name="Perez I de Lanuza G."/>
            <person name="Afonso S."/>
            <person name="Brejcha J."/>
            <person name="Rubin C.J."/>
            <person name="Wallerman O."/>
            <person name="Pereira P."/>
            <person name="Sabatino S.J."/>
            <person name="Bellati A."/>
            <person name="Pellitteri-Rosa D."/>
            <person name="Bosakova Z."/>
            <person name="Bunikis I."/>
            <person name="Carretero M.A."/>
            <person name="Feiner N."/>
            <person name="Marsik P."/>
            <person name="Pauperio F."/>
            <person name="Salvi D."/>
            <person name="Soler L."/>
            <person name="While G.M."/>
            <person name="Uller T."/>
            <person name="Font E."/>
            <person name="Andersson L."/>
            <person name="Carneiro M."/>
        </authorList>
    </citation>
    <scope>NUCLEOTIDE SEQUENCE</scope>
</reference>
<name>A0A670JK87_PODMU</name>
<protein>
    <submittedName>
        <fullName evidence="1">Uncharacterized protein</fullName>
    </submittedName>
</protein>
<organism evidence="1 2">
    <name type="scientific">Podarcis muralis</name>
    <name type="common">Wall lizard</name>
    <name type="synonym">Lacerta muralis</name>
    <dbReference type="NCBI Taxonomy" id="64176"/>
    <lineage>
        <taxon>Eukaryota</taxon>
        <taxon>Metazoa</taxon>
        <taxon>Chordata</taxon>
        <taxon>Craniata</taxon>
        <taxon>Vertebrata</taxon>
        <taxon>Euteleostomi</taxon>
        <taxon>Lepidosauria</taxon>
        <taxon>Squamata</taxon>
        <taxon>Bifurcata</taxon>
        <taxon>Unidentata</taxon>
        <taxon>Episquamata</taxon>
        <taxon>Laterata</taxon>
        <taxon>Lacertibaenia</taxon>
        <taxon>Lacertidae</taxon>
        <taxon>Podarcis</taxon>
    </lineage>
</organism>
<reference evidence="1" key="2">
    <citation type="submission" date="2025-08" db="UniProtKB">
        <authorList>
            <consortium name="Ensembl"/>
        </authorList>
    </citation>
    <scope>IDENTIFICATION</scope>
</reference>
<evidence type="ECO:0000313" key="1">
    <source>
        <dbReference type="Ensembl" id="ENSPMRP00000024400.1"/>
    </source>
</evidence>
<sequence>MARGRRDRAAPLCANGCVSGGRWAWRKAGYSTGKCICQVSGVSSLSCGLLPRISRKLAKRGECRPLERRACPLRGRPEDGTASAGQGEAQRMGTNWRDLLWLGRLAAMSWDLQGHVPASGEA</sequence>
<keyword evidence="2" id="KW-1185">Reference proteome</keyword>
<evidence type="ECO:0000313" key="2">
    <source>
        <dbReference type="Proteomes" id="UP000472272"/>
    </source>
</evidence>
<proteinExistence type="predicted"/>
<reference evidence="1" key="3">
    <citation type="submission" date="2025-09" db="UniProtKB">
        <authorList>
            <consortium name="Ensembl"/>
        </authorList>
    </citation>
    <scope>IDENTIFICATION</scope>
</reference>
<accession>A0A670JK87</accession>
<dbReference type="AlphaFoldDB" id="A0A670JK87"/>
<dbReference type="Ensembl" id="ENSPMRT00000025885.1">
    <property type="protein sequence ID" value="ENSPMRP00000024400.1"/>
    <property type="gene ID" value="ENSPMRG00000015768.1"/>
</dbReference>